<evidence type="ECO:0008006" key="4">
    <source>
        <dbReference type="Google" id="ProtNLM"/>
    </source>
</evidence>
<dbReference type="EMBL" id="MSFO01000007">
    <property type="protein sequence ID" value="PLB46100.1"/>
    <property type="molecule type" value="Genomic_DNA"/>
</dbReference>
<feature type="transmembrane region" description="Helical" evidence="1">
    <location>
        <begin position="69"/>
        <end position="89"/>
    </location>
</feature>
<keyword evidence="3" id="KW-1185">Reference proteome</keyword>
<comment type="caution">
    <text evidence="2">The sequence shown here is derived from an EMBL/GenBank/DDBJ whole genome shotgun (WGS) entry which is preliminary data.</text>
</comment>
<name>A0A2I2FZN6_9EURO</name>
<dbReference type="Proteomes" id="UP000234275">
    <property type="component" value="Unassembled WGS sequence"/>
</dbReference>
<keyword evidence="1" id="KW-0812">Transmembrane</keyword>
<sequence length="241" mass="26722">MKVSPSFSKTADLLSIKNWQYLSILSGNLSAICLLLGFVLSGNLPPTKPWWTAERFEEHYHAHIKGTQAATIFLMLGGGFYLPYSAIIAKRMRLIPALDPIIPDLVLACGACGFAAFMLAATFMSVLTFRDYGAETIRLLNDLMWMAAFLPWPAFWVQMWTVSWGIFSDPGPKTVFPTSMGWVNLVTPLGLAFAAGIHIQKEGPMAWNGALSYWVGLAMYGIQVSYDCLVMMKTVREEGSF</sequence>
<keyword evidence="1" id="KW-0472">Membrane</keyword>
<feature type="transmembrane region" description="Helical" evidence="1">
    <location>
        <begin position="101"/>
        <end position="123"/>
    </location>
</feature>
<feature type="transmembrane region" description="Helical" evidence="1">
    <location>
        <begin position="179"/>
        <end position="199"/>
    </location>
</feature>
<dbReference type="AlphaFoldDB" id="A0A2I2FZN6"/>
<dbReference type="RefSeq" id="XP_024701402.1">
    <property type="nucleotide sequence ID" value="XM_024849922.1"/>
</dbReference>
<proteinExistence type="predicted"/>
<evidence type="ECO:0000313" key="2">
    <source>
        <dbReference type="EMBL" id="PLB46100.1"/>
    </source>
</evidence>
<evidence type="ECO:0000256" key="1">
    <source>
        <dbReference type="SAM" id="Phobius"/>
    </source>
</evidence>
<dbReference type="GeneID" id="36557621"/>
<reference evidence="2 3" key="1">
    <citation type="submission" date="2016-12" db="EMBL/GenBank/DDBJ databases">
        <title>The genomes of Aspergillus section Nigri reveals drivers in fungal speciation.</title>
        <authorList>
            <consortium name="DOE Joint Genome Institute"/>
            <person name="Vesth T.C."/>
            <person name="Nybo J."/>
            <person name="Theobald S."/>
            <person name="Brandl J."/>
            <person name="Frisvad J.C."/>
            <person name="Nielsen K.F."/>
            <person name="Lyhne E.K."/>
            <person name="Kogle M.E."/>
            <person name="Kuo A."/>
            <person name="Riley R."/>
            <person name="Clum A."/>
            <person name="Nolan M."/>
            <person name="Lipzen A."/>
            <person name="Salamov A."/>
            <person name="Henrissat B."/>
            <person name="Wiebenga A."/>
            <person name="De Vries R.P."/>
            <person name="Grigoriev I.V."/>
            <person name="Mortensen U.H."/>
            <person name="Andersen M.R."/>
            <person name="Baker S.E."/>
        </authorList>
    </citation>
    <scope>NUCLEOTIDE SEQUENCE [LARGE SCALE GENOMIC DNA]</scope>
    <source>
        <strain evidence="2 3">IBT 23096</strain>
    </source>
</reference>
<feature type="transmembrane region" description="Helical" evidence="1">
    <location>
        <begin position="211"/>
        <end position="232"/>
    </location>
</feature>
<accession>A0A2I2FZN6</accession>
<feature type="transmembrane region" description="Helical" evidence="1">
    <location>
        <begin position="21"/>
        <end position="40"/>
    </location>
</feature>
<evidence type="ECO:0000313" key="3">
    <source>
        <dbReference type="Proteomes" id="UP000234275"/>
    </source>
</evidence>
<organism evidence="2 3">
    <name type="scientific">Aspergillus steynii IBT 23096</name>
    <dbReference type="NCBI Taxonomy" id="1392250"/>
    <lineage>
        <taxon>Eukaryota</taxon>
        <taxon>Fungi</taxon>
        <taxon>Dikarya</taxon>
        <taxon>Ascomycota</taxon>
        <taxon>Pezizomycotina</taxon>
        <taxon>Eurotiomycetes</taxon>
        <taxon>Eurotiomycetidae</taxon>
        <taxon>Eurotiales</taxon>
        <taxon>Aspergillaceae</taxon>
        <taxon>Aspergillus</taxon>
        <taxon>Aspergillus subgen. Circumdati</taxon>
    </lineage>
</organism>
<dbReference type="VEuPathDB" id="FungiDB:P170DRAFT_439787"/>
<protein>
    <recommendedName>
        <fullName evidence="4">Integral membrane protein</fullName>
    </recommendedName>
</protein>
<feature type="transmembrane region" description="Helical" evidence="1">
    <location>
        <begin position="143"/>
        <end position="167"/>
    </location>
</feature>
<keyword evidence="1" id="KW-1133">Transmembrane helix</keyword>
<gene>
    <name evidence="2" type="ORF">P170DRAFT_439787</name>
</gene>
<dbReference type="OrthoDB" id="3449024at2759"/>